<dbReference type="GO" id="GO:0005829">
    <property type="term" value="C:cytosol"/>
    <property type="evidence" value="ECO:0007669"/>
    <property type="project" value="TreeGrafter"/>
</dbReference>
<feature type="binding site" evidence="19">
    <location>
        <position position="151"/>
    </location>
    <ligand>
        <name>Mg(2+)</name>
        <dbReference type="ChEBI" id="CHEBI:18420"/>
    </ligand>
</feature>
<evidence type="ECO:0000256" key="4">
    <source>
        <dbReference type="ARBA" id="ARBA00002931"/>
    </source>
</evidence>
<feature type="binding site" evidence="17">
    <location>
        <position position="338"/>
    </location>
    <ligand>
        <name>substrate</name>
    </ligand>
</feature>
<dbReference type="GO" id="GO:0004802">
    <property type="term" value="F:transketolase activity"/>
    <property type="evidence" value="ECO:0007669"/>
    <property type="project" value="UniProtKB-UniRule"/>
</dbReference>
<evidence type="ECO:0000256" key="10">
    <source>
        <dbReference type="ARBA" id="ARBA00022723"/>
    </source>
</evidence>
<dbReference type="RefSeq" id="WP_211325243.1">
    <property type="nucleotide sequence ID" value="NZ_CP027432.2"/>
</dbReference>
<evidence type="ECO:0000256" key="3">
    <source>
        <dbReference type="ARBA" id="ARBA00001941"/>
    </source>
</evidence>
<evidence type="ECO:0000256" key="15">
    <source>
        <dbReference type="NCBIfam" id="TIGR00232"/>
    </source>
</evidence>
<dbReference type="SUPFAM" id="SSF52922">
    <property type="entry name" value="TK C-terminal domain-like"/>
    <property type="match status" value="1"/>
</dbReference>
<dbReference type="InterPro" id="IPR029061">
    <property type="entry name" value="THDP-binding"/>
</dbReference>
<comment type="subunit">
    <text evidence="6 21">Homodimer.</text>
</comment>
<dbReference type="FunFam" id="3.40.50.970:FF:000081">
    <property type="entry name" value="Transketolase"/>
    <property type="match status" value="1"/>
</dbReference>
<dbReference type="SMART" id="SM00861">
    <property type="entry name" value="Transket_pyr"/>
    <property type="match status" value="1"/>
</dbReference>
<evidence type="ECO:0000256" key="6">
    <source>
        <dbReference type="ARBA" id="ARBA00011738"/>
    </source>
</evidence>
<evidence type="ECO:0000256" key="16">
    <source>
        <dbReference type="PIRSR" id="PIRSR605478-1"/>
    </source>
</evidence>
<evidence type="ECO:0000256" key="5">
    <source>
        <dbReference type="ARBA" id="ARBA00007131"/>
    </source>
</evidence>
<feature type="binding site" evidence="18">
    <location>
        <position position="67"/>
    </location>
    <ligand>
        <name>thiamine diphosphate</name>
        <dbReference type="ChEBI" id="CHEBI:58937"/>
    </ligand>
</feature>
<comment type="catalytic activity">
    <reaction evidence="14 21">
        <text>D-sedoheptulose 7-phosphate + D-glyceraldehyde 3-phosphate = aldehydo-D-ribose 5-phosphate + D-xylulose 5-phosphate</text>
        <dbReference type="Rhea" id="RHEA:10508"/>
        <dbReference type="ChEBI" id="CHEBI:57483"/>
        <dbReference type="ChEBI" id="CHEBI:57737"/>
        <dbReference type="ChEBI" id="CHEBI:58273"/>
        <dbReference type="ChEBI" id="CHEBI:59776"/>
        <dbReference type="EC" id="2.2.1.1"/>
    </reaction>
</comment>
<accession>A0AAJ4UXA5</accession>
<feature type="binding site" evidence="18">
    <location>
        <position position="181"/>
    </location>
    <ligand>
        <name>thiamine diphosphate</name>
        <dbReference type="ChEBI" id="CHEBI:58937"/>
    </ligand>
</feature>
<feature type="binding site" evidence="17">
    <location>
        <position position="449"/>
    </location>
    <ligand>
        <name>substrate</name>
    </ligand>
</feature>
<feature type="binding site" evidence="17">
    <location>
        <position position="365"/>
    </location>
    <ligand>
        <name>substrate</name>
    </ligand>
</feature>
<feature type="binding site" evidence="18">
    <location>
        <begin position="115"/>
        <end position="117"/>
    </location>
    <ligand>
        <name>thiamine diphosphate</name>
        <dbReference type="ChEBI" id="CHEBI:58937"/>
    </ligand>
</feature>
<evidence type="ECO:0000256" key="21">
    <source>
        <dbReference type="RuleBase" id="RU004996"/>
    </source>
</evidence>
<comment type="caution">
    <text evidence="23">The sequence shown here is derived from an EMBL/GenBank/DDBJ whole genome shotgun (WGS) entry which is preliminary data.</text>
</comment>
<keyword evidence="9 21" id="KW-0808">Transferase</keyword>
<dbReference type="InterPro" id="IPR055152">
    <property type="entry name" value="Transketolase-like_C_2"/>
</dbReference>
<feature type="domain" description="Transketolase-like pyrimidine-binding" evidence="22">
    <location>
        <begin position="335"/>
        <end position="500"/>
    </location>
</feature>
<comment type="cofactor">
    <cofactor evidence="2">
        <name>Mn(2+)</name>
        <dbReference type="ChEBI" id="CHEBI:29035"/>
    </cofactor>
</comment>
<evidence type="ECO:0000256" key="17">
    <source>
        <dbReference type="PIRSR" id="PIRSR605478-2"/>
    </source>
</evidence>
<keyword evidence="10 19" id="KW-0479">Metal-binding</keyword>
<proteinExistence type="inferred from homology"/>
<feature type="binding site" evidence="17">
    <location>
        <position position="28"/>
    </location>
    <ligand>
        <name>substrate</name>
    </ligand>
</feature>
<dbReference type="Pfam" id="PF00456">
    <property type="entry name" value="Transketolase_N"/>
    <property type="match status" value="1"/>
</dbReference>
<evidence type="ECO:0000256" key="19">
    <source>
        <dbReference type="PIRSR" id="PIRSR605478-4"/>
    </source>
</evidence>
<dbReference type="Gene3D" id="3.40.50.970">
    <property type="match status" value="2"/>
</dbReference>
<dbReference type="GO" id="GO:0046872">
    <property type="term" value="F:metal ion binding"/>
    <property type="evidence" value="ECO:0007669"/>
    <property type="project" value="UniProtKB-KW"/>
</dbReference>
<evidence type="ECO:0000256" key="9">
    <source>
        <dbReference type="ARBA" id="ARBA00022679"/>
    </source>
</evidence>
<dbReference type="GO" id="GO:0006098">
    <property type="term" value="P:pentose-phosphate shunt"/>
    <property type="evidence" value="ECO:0007669"/>
    <property type="project" value="TreeGrafter"/>
</dbReference>
<dbReference type="NCBIfam" id="TIGR00232">
    <property type="entry name" value="tktlase_bact"/>
    <property type="match status" value="1"/>
</dbReference>
<evidence type="ECO:0000256" key="18">
    <source>
        <dbReference type="PIRSR" id="PIRSR605478-3"/>
    </source>
</evidence>
<comment type="function">
    <text evidence="4 21">Catalyzes the transfer of a two-carbon ketol group from a ketose donor to an aldose acceptor, via a covalent intermediate with the cofactor thiamine pyrophosphate.</text>
</comment>
<comment type="cofactor">
    <cofactor evidence="1">
        <name>Ca(2+)</name>
        <dbReference type="ChEBI" id="CHEBI:29108"/>
    </cofactor>
</comment>
<feature type="binding site" evidence="17">
    <location>
        <position position="445"/>
    </location>
    <ligand>
        <name>substrate</name>
    </ligand>
</feature>
<dbReference type="InterPro" id="IPR049557">
    <property type="entry name" value="Transketolase_CS"/>
</dbReference>
<feature type="binding site" evidence="18">
    <location>
        <position position="256"/>
    </location>
    <ligand>
        <name>thiamine diphosphate</name>
        <dbReference type="ChEBI" id="CHEBI:58937"/>
    </ligand>
</feature>
<sequence>MDLQMKKKMADTIRFLAADMVQKANSGHPGAALGLADIMVELSEVINITPHNPQFINRDRIVFSGGHATPLIYSMLYLWGYDISLDDLKNFRQLGSITPGHPEYGHTPGIEVTTGPLGQGVANAVGFAMAKKFMHKKFPEIDHKVWCLCGDGDLEEGISYEACSIAGSLGLEDLIIIYDSNNISIEGEVEPVFKDDIKKRFEAQNFRVLEMNGHDYEEISKTLKEALKSDGRPTLIIAKTIIARGAVGLEGSEKTHGAPLGEEVIKKSKIAAGFDPEKTFFLPDDVLVRFRCVKERGELLEKEWEKKARVDEIKAFFEKDFSKIKWPEFEEGASIATRKSNGEILNAIAKAIPSFLGGSADLAPSNNTWLKDEDKFPHGRNVQFGIREHAMAAINNAFAAYGFLPYAATFLVFSDYLRGALRIAALSSHKNYWIFTHDSIVVGEDGPTHQPVEHITSLRAIPNLYVFRPADANENVNCWKAALDIDAPVAFALSRQGLKNITPKNADVSRGAYLLRDGDEKLTLIASGSEVNLAMEVAEKLNARVVSVPCFELFDKQNSEFKKELLKGRVVAIEANRGFEWYKYADEVIGMETFGASGKGPEVYKHFGFDAETIANKIKGEK</sequence>
<feature type="site" description="Important for catalytic activity" evidence="20">
    <location>
        <position position="256"/>
    </location>
</feature>
<dbReference type="FunFam" id="3.40.50.970:FF:000045">
    <property type="entry name" value="Transketolase"/>
    <property type="match status" value="1"/>
</dbReference>
<dbReference type="AlphaFoldDB" id="A0AAJ4UXA5"/>
<reference evidence="23 24" key="1">
    <citation type="submission" date="2018-11" db="EMBL/GenBank/DDBJ databases">
        <title>Genomic Encyclopedia of Type Strains, Phase IV (KMG-IV): sequencing the most valuable type-strain genomes for metagenomic binning, comparative biology and taxonomic classification.</title>
        <authorList>
            <person name="Goeker M."/>
        </authorList>
    </citation>
    <scope>NUCLEOTIDE SEQUENCE [LARGE SCALE GENOMIC DNA]</scope>
    <source>
        <strain evidence="23 24">DSM 27783</strain>
    </source>
</reference>
<comment type="similarity">
    <text evidence="5 21">Belongs to the transketolase family.</text>
</comment>
<evidence type="ECO:0000256" key="2">
    <source>
        <dbReference type="ARBA" id="ARBA00001936"/>
    </source>
</evidence>
<dbReference type="PROSITE" id="PS00802">
    <property type="entry name" value="TRANSKETOLASE_2"/>
    <property type="match status" value="1"/>
</dbReference>
<name>A0AAJ4UXA5_9BACT</name>
<evidence type="ECO:0000256" key="8">
    <source>
        <dbReference type="ARBA" id="ARBA00016662"/>
    </source>
</evidence>
<comment type="cofactor">
    <cofactor evidence="18">
        <name>thiamine diphosphate</name>
        <dbReference type="ChEBI" id="CHEBI:58937"/>
    </cofactor>
    <text evidence="18">Binds 1 thiamine pyrophosphate per subunit. During the reaction, the substrate forms a covalent intermediate with the cofactor.</text>
</comment>
<dbReference type="InterPro" id="IPR033247">
    <property type="entry name" value="Transketolase_fam"/>
</dbReference>
<dbReference type="CDD" id="cd02012">
    <property type="entry name" value="TPP_TK"/>
    <property type="match status" value="1"/>
</dbReference>
<evidence type="ECO:0000256" key="11">
    <source>
        <dbReference type="ARBA" id="ARBA00022837"/>
    </source>
</evidence>
<evidence type="ECO:0000259" key="22">
    <source>
        <dbReference type="SMART" id="SM00861"/>
    </source>
</evidence>
<feature type="binding site" evidence="17">
    <location>
        <position position="495"/>
    </location>
    <ligand>
        <name>substrate</name>
    </ligand>
</feature>
<evidence type="ECO:0000256" key="7">
    <source>
        <dbReference type="ARBA" id="ARBA00013152"/>
    </source>
</evidence>
<evidence type="ECO:0000256" key="20">
    <source>
        <dbReference type="PIRSR" id="PIRSR605478-5"/>
    </source>
</evidence>
<evidence type="ECO:0000256" key="12">
    <source>
        <dbReference type="ARBA" id="ARBA00022842"/>
    </source>
</evidence>
<dbReference type="InterPro" id="IPR005478">
    <property type="entry name" value="Transketolase_bac-like"/>
</dbReference>
<dbReference type="Proteomes" id="UP000272781">
    <property type="component" value="Unassembled WGS sequence"/>
</dbReference>
<comment type="cofactor">
    <cofactor evidence="3">
        <name>Co(2+)</name>
        <dbReference type="ChEBI" id="CHEBI:48828"/>
    </cofactor>
</comment>
<feature type="site" description="Important for catalytic activity" evidence="20">
    <location>
        <position position="28"/>
    </location>
</feature>
<dbReference type="CDD" id="cd07033">
    <property type="entry name" value="TPP_PYR_DXS_TK_like"/>
    <property type="match status" value="1"/>
</dbReference>
<dbReference type="PROSITE" id="PS00801">
    <property type="entry name" value="TRANSKETOLASE_1"/>
    <property type="match status" value="1"/>
</dbReference>
<feature type="binding site" evidence="18">
    <location>
        <position position="413"/>
    </location>
    <ligand>
        <name>thiamine diphosphate</name>
        <dbReference type="ChEBI" id="CHEBI:58937"/>
    </ligand>
</feature>
<comment type="cofactor">
    <cofactor evidence="21">
        <name>Mg(2+)</name>
        <dbReference type="ChEBI" id="CHEBI:18420"/>
    </cofactor>
    <cofactor evidence="21">
        <name>Ca(2+)</name>
        <dbReference type="ChEBI" id="CHEBI:29108"/>
    </cofactor>
    <cofactor evidence="21">
        <name>Mn(2+)</name>
        <dbReference type="ChEBI" id="CHEBI:29035"/>
    </cofactor>
    <cofactor evidence="21">
        <name>Co(2+)</name>
        <dbReference type="ChEBI" id="CHEBI:48828"/>
    </cofactor>
    <text evidence="21">Binds 1 Mg(2+) ion per subunit. Can also utilize other divalent metal cations, such as Ca(2+), Mn(2+) and Co(2+).</text>
</comment>
<evidence type="ECO:0000256" key="13">
    <source>
        <dbReference type="ARBA" id="ARBA00023052"/>
    </source>
</evidence>
<gene>
    <name evidence="23" type="ORF">EDC58_1630</name>
</gene>
<protein>
    <recommendedName>
        <fullName evidence="8 15">Transketolase</fullName>
        <ecNumber evidence="7 15">2.2.1.1</ecNumber>
    </recommendedName>
</protein>
<feature type="binding site" evidence="18">
    <location>
        <position position="152"/>
    </location>
    <ligand>
        <name>thiamine diphosphate</name>
        <dbReference type="ChEBI" id="CHEBI:58937"/>
    </ligand>
</feature>
<feature type="binding site" evidence="19">
    <location>
        <position position="183"/>
    </location>
    <ligand>
        <name>Mg(2+)</name>
        <dbReference type="ChEBI" id="CHEBI:18420"/>
    </ligand>
</feature>
<keyword evidence="12 19" id="KW-0460">Magnesium</keyword>
<feature type="active site" description="Proton donor" evidence="16">
    <location>
        <position position="388"/>
    </location>
</feature>
<dbReference type="InterPro" id="IPR020826">
    <property type="entry name" value="Transketolase_BS"/>
</dbReference>
<dbReference type="EMBL" id="RJVK01000004">
    <property type="protein sequence ID" value="ROR39132.1"/>
    <property type="molecule type" value="Genomic_DNA"/>
</dbReference>
<dbReference type="EC" id="2.2.1.1" evidence="7 15"/>
<dbReference type="InterPro" id="IPR005474">
    <property type="entry name" value="Transketolase_N"/>
</dbReference>
<dbReference type="Pfam" id="PF02779">
    <property type="entry name" value="Transket_pyr"/>
    <property type="match status" value="1"/>
</dbReference>
<dbReference type="InterPro" id="IPR009014">
    <property type="entry name" value="Transketo_C/PFOR_II"/>
</dbReference>
<dbReference type="Pfam" id="PF22613">
    <property type="entry name" value="Transketolase_C_1"/>
    <property type="match status" value="1"/>
</dbReference>
<evidence type="ECO:0000313" key="24">
    <source>
        <dbReference type="Proteomes" id="UP000272781"/>
    </source>
</evidence>
<dbReference type="SUPFAM" id="SSF52518">
    <property type="entry name" value="Thiamin diphosphate-binding fold (THDP-binding)"/>
    <property type="match status" value="2"/>
</dbReference>
<comment type="cofactor">
    <cofactor evidence="19">
        <name>Mg(2+)</name>
        <dbReference type="ChEBI" id="CHEBI:18420"/>
    </cofactor>
    <text evidence="19">Binds 1 Mg(2+) ion per subunit. Can also utilize other divalent metal cations, such as Ca(2+), Mn(2+) and Co(2+).</text>
</comment>
<dbReference type="Gene3D" id="3.40.50.920">
    <property type="match status" value="1"/>
</dbReference>
<evidence type="ECO:0000256" key="14">
    <source>
        <dbReference type="ARBA" id="ARBA00049473"/>
    </source>
</evidence>
<evidence type="ECO:0000256" key="1">
    <source>
        <dbReference type="ARBA" id="ARBA00001913"/>
    </source>
</evidence>
<feature type="binding site" evidence="19">
    <location>
        <position position="181"/>
    </location>
    <ligand>
        <name>Mg(2+)</name>
        <dbReference type="ChEBI" id="CHEBI:18420"/>
    </ligand>
</feature>
<keyword evidence="11 21" id="KW-0106">Calcium</keyword>
<feature type="binding site" evidence="17">
    <location>
        <position position="437"/>
    </location>
    <ligand>
        <name>substrate</name>
    </ligand>
</feature>
<organism evidence="23 24">
    <name type="scientific">Caminibacter pacificus</name>
    <dbReference type="NCBI Taxonomy" id="1424653"/>
    <lineage>
        <taxon>Bacteria</taxon>
        <taxon>Pseudomonadati</taxon>
        <taxon>Campylobacterota</taxon>
        <taxon>Epsilonproteobacteria</taxon>
        <taxon>Nautiliales</taxon>
        <taxon>Nautiliaceae</taxon>
        <taxon>Caminibacter</taxon>
    </lineage>
</organism>
<feature type="binding site" evidence="17">
    <location>
        <position position="256"/>
    </location>
    <ligand>
        <name>substrate</name>
    </ligand>
</feature>
<keyword evidence="13 18" id="KW-0786">Thiamine pyrophosphate</keyword>
<dbReference type="PANTHER" id="PTHR43522">
    <property type="entry name" value="TRANSKETOLASE"/>
    <property type="match status" value="1"/>
</dbReference>
<evidence type="ECO:0000313" key="23">
    <source>
        <dbReference type="EMBL" id="ROR39132.1"/>
    </source>
</evidence>
<dbReference type="InterPro" id="IPR005475">
    <property type="entry name" value="Transketolase-like_Pyr-bd"/>
</dbReference>
<dbReference type="PANTHER" id="PTHR43522:SF2">
    <property type="entry name" value="TRANSKETOLASE 1-RELATED"/>
    <property type="match status" value="1"/>
</dbReference>